<feature type="signal peptide" evidence="5">
    <location>
        <begin position="1"/>
        <end position="25"/>
    </location>
</feature>
<dbReference type="InterPro" id="IPR025705">
    <property type="entry name" value="Beta_hexosaminidase_sua/sub"/>
</dbReference>
<feature type="domain" description="Glycoside hydrolase family 20 catalytic" evidence="6">
    <location>
        <begin position="156"/>
        <end position="500"/>
    </location>
</feature>
<keyword evidence="9" id="KW-1185">Reference proteome</keyword>
<keyword evidence="5" id="KW-0732">Signal</keyword>
<keyword evidence="4" id="KW-0326">Glycosidase</keyword>
<dbReference type="InterPro" id="IPR015883">
    <property type="entry name" value="Glyco_hydro_20_cat"/>
</dbReference>
<evidence type="ECO:0000256" key="3">
    <source>
        <dbReference type="ARBA" id="ARBA00022801"/>
    </source>
</evidence>
<dbReference type="CDD" id="cd06563">
    <property type="entry name" value="GH20_chitobiase-like"/>
    <property type="match status" value="1"/>
</dbReference>
<dbReference type="Proteomes" id="UP000788426">
    <property type="component" value="Unassembled WGS sequence"/>
</dbReference>
<accession>A0ABS6YEL9</accession>
<protein>
    <recommendedName>
        <fullName evidence="2">beta-N-acetylhexosaminidase</fullName>
        <ecNumber evidence="2">3.2.1.52</ecNumber>
    </recommendedName>
</protein>
<comment type="catalytic activity">
    <reaction evidence="1">
        <text>Hydrolysis of terminal non-reducing N-acetyl-D-hexosamine residues in N-acetyl-beta-D-hexosaminides.</text>
        <dbReference type="EC" id="3.2.1.52"/>
    </reaction>
</comment>
<comment type="caution">
    <text evidence="8">The sequence shown here is derived from an EMBL/GenBank/DDBJ whole genome shotgun (WGS) entry which is preliminary data.</text>
</comment>
<organism evidence="8 9">
    <name type="scientific">Hoylesella nanceiensis</name>
    <dbReference type="NCBI Taxonomy" id="425941"/>
    <lineage>
        <taxon>Bacteria</taxon>
        <taxon>Pseudomonadati</taxon>
        <taxon>Bacteroidota</taxon>
        <taxon>Bacteroidia</taxon>
        <taxon>Bacteroidales</taxon>
        <taxon>Prevotellaceae</taxon>
        <taxon>Hoylesella</taxon>
    </lineage>
</organism>
<evidence type="ECO:0000313" key="9">
    <source>
        <dbReference type="Proteomes" id="UP000788426"/>
    </source>
</evidence>
<feature type="domain" description="Beta-hexosaminidase bacterial type N-terminal" evidence="7">
    <location>
        <begin position="26"/>
        <end position="152"/>
    </location>
</feature>
<dbReference type="InterPro" id="IPR015882">
    <property type="entry name" value="HEX_bac_N"/>
</dbReference>
<dbReference type="EC" id="3.2.1.52" evidence="2"/>
<evidence type="ECO:0000259" key="7">
    <source>
        <dbReference type="Pfam" id="PF02838"/>
    </source>
</evidence>
<dbReference type="PANTHER" id="PTHR22600">
    <property type="entry name" value="BETA-HEXOSAMINIDASE"/>
    <property type="match status" value="1"/>
</dbReference>
<dbReference type="EMBL" id="JAHXCT010000007">
    <property type="protein sequence ID" value="MBW4769980.1"/>
    <property type="molecule type" value="Genomic_DNA"/>
</dbReference>
<feature type="chain" id="PRO_5046310083" description="beta-N-acetylhexosaminidase" evidence="5">
    <location>
        <begin position="26"/>
        <end position="692"/>
    </location>
</feature>
<name>A0ABS6YEL9_9BACT</name>
<evidence type="ECO:0000259" key="6">
    <source>
        <dbReference type="Pfam" id="PF00728"/>
    </source>
</evidence>
<reference evidence="8 9" key="1">
    <citation type="submission" date="2021-07" db="EMBL/GenBank/DDBJ databases">
        <title>Genomic diversity and antimicrobial resistance of Prevotella spp. isolated from chronic lung disease airways.</title>
        <authorList>
            <person name="Webb K.A."/>
            <person name="Olagoke O.S."/>
            <person name="Baird T."/>
            <person name="Neill J."/>
            <person name="Pham A."/>
            <person name="Wells T.J."/>
            <person name="Ramsay K.A."/>
            <person name="Bell S.C."/>
            <person name="Sarovich D.S."/>
            <person name="Price E.P."/>
        </authorList>
    </citation>
    <scope>NUCLEOTIDE SEQUENCE [LARGE SCALE GENOMIC DNA]</scope>
    <source>
        <strain evidence="8 9">SCHI0011.S.12</strain>
    </source>
</reference>
<dbReference type="RefSeq" id="WP_219482141.1">
    <property type="nucleotide sequence ID" value="NZ_JAHXCT010000007.1"/>
</dbReference>
<keyword evidence="3" id="KW-0378">Hydrolase</keyword>
<sequence>MKVNFKSLLHLFLGAFIMLAQPIKAHNVLPQPQSLQTNNEQFVLNSNTVVATNLKGEARTRIADAVKELFPQVKKQGSAGKKRNVINIKVTGTERDVEQIASNKTFQSYQLDVNKDGVFIVSPTEAGAFYALQTLVGLQKTPNTLQGCKVVDEPRFNWRGYMIDCSRHYWTPAFIKKQIDMMAHFKLNRLHLHMVDGAGWRIQVDSYPLLTQKTAYRTSSDWNKWWIGGERTYCESNAPGAYGGFYTKQELRDIVAYAAKKHIVVLPEIEMPGHSEEVTYAYPELGCTGKPYTCADLCVGNEATFTFLTKVLDEILEIFPSHYIHIGGDEAVQEQWKTCPKCQKRMKDEGLKTTHELQSYMISRMGKYLNSKGRAFIGWDEIMEGGLAANASVMSWRGYEAGLRAAKSGHHVVMTPVNYCYLDYYQDNPTTEPQAMGGYVPLNKVYEYDPVPDSIKGTKTEEFIDGIQGNLWTEFVSEPSHLEYMTYPRLLAIAETGWTRNKPSFDNFKSRVIASTHYMKSKNFNPYNVEQADKPRIESVEPIQHEAIGKKVIYVTKPASKYNGVGESTLVDGKRGTWSYTDGCWQGFSSEGRMEVIIDMGKETVIRNISAEFMQFLEPWVHMPSNITIYTSNDNVNYQLLSDEAIAPSNEKYFIKNYEWTGNAKARYIKYVAKVAKQDCWVFTDEIVINKK</sequence>
<evidence type="ECO:0000256" key="2">
    <source>
        <dbReference type="ARBA" id="ARBA00012663"/>
    </source>
</evidence>
<evidence type="ECO:0000256" key="1">
    <source>
        <dbReference type="ARBA" id="ARBA00001231"/>
    </source>
</evidence>
<dbReference type="Pfam" id="PF00728">
    <property type="entry name" value="Glyco_hydro_20"/>
    <property type="match status" value="1"/>
</dbReference>
<evidence type="ECO:0000313" key="8">
    <source>
        <dbReference type="EMBL" id="MBW4769980.1"/>
    </source>
</evidence>
<dbReference type="PANTHER" id="PTHR22600:SF57">
    <property type="entry name" value="BETA-N-ACETYLHEXOSAMINIDASE"/>
    <property type="match status" value="1"/>
</dbReference>
<evidence type="ECO:0000256" key="5">
    <source>
        <dbReference type="SAM" id="SignalP"/>
    </source>
</evidence>
<proteinExistence type="predicted"/>
<evidence type="ECO:0000256" key="4">
    <source>
        <dbReference type="ARBA" id="ARBA00023295"/>
    </source>
</evidence>
<dbReference type="Pfam" id="PF02838">
    <property type="entry name" value="Glyco_hydro_20b"/>
    <property type="match status" value="1"/>
</dbReference>
<gene>
    <name evidence="8" type="ORF">KZO38_09470</name>
</gene>